<sequence>MNRFIHLILLLSLTMATAMANCQKFDKESYRKEHRQFVTREAKLTQEEAKKFFVIYDEMRAKERELFKQSHKQKRHRPTTESECRKAIIEGDKLDIQRKQLQQKYHLRMLKDLPATKVMEALHQSDKFDKIKFRQMNRERKNPQKPKRQDK</sequence>
<evidence type="ECO:0000313" key="1">
    <source>
        <dbReference type="EMBL" id="TGX83326.1"/>
    </source>
</evidence>
<dbReference type="Proteomes" id="UP000308886">
    <property type="component" value="Unassembled WGS sequence"/>
</dbReference>
<protein>
    <submittedName>
        <fullName evidence="1">Uncharacterized protein</fullName>
    </submittedName>
</protein>
<name>A0AC61QSI2_9BACT</name>
<gene>
    <name evidence="1" type="ORF">E5358_03460</name>
</gene>
<reference evidence="1" key="1">
    <citation type="submission" date="2019-04" db="EMBL/GenBank/DDBJ databases">
        <title>Microbes associate with the intestines of laboratory mice.</title>
        <authorList>
            <person name="Navarre W."/>
            <person name="Wong E."/>
            <person name="Huang K."/>
            <person name="Tropini C."/>
            <person name="Ng K."/>
            <person name="Yu B."/>
        </authorList>
    </citation>
    <scope>NUCLEOTIDE SEQUENCE</scope>
    <source>
        <strain evidence="1">NM73_A23</strain>
    </source>
</reference>
<organism evidence="1 2">
    <name type="scientific">Palleniella muris</name>
    <dbReference type="NCBI Taxonomy" id="3038145"/>
    <lineage>
        <taxon>Bacteria</taxon>
        <taxon>Pseudomonadati</taxon>
        <taxon>Bacteroidota</taxon>
        <taxon>Bacteroidia</taxon>
        <taxon>Bacteroidales</taxon>
        <taxon>Prevotellaceae</taxon>
        <taxon>Palleniella</taxon>
    </lineage>
</organism>
<dbReference type="EMBL" id="SRZC01000004">
    <property type="protein sequence ID" value="TGX83326.1"/>
    <property type="molecule type" value="Genomic_DNA"/>
</dbReference>
<keyword evidence="2" id="KW-1185">Reference proteome</keyword>
<accession>A0AC61QSI2</accession>
<proteinExistence type="predicted"/>
<comment type="caution">
    <text evidence="1">The sequence shown here is derived from an EMBL/GenBank/DDBJ whole genome shotgun (WGS) entry which is preliminary data.</text>
</comment>
<evidence type="ECO:0000313" key="2">
    <source>
        <dbReference type="Proteomes" id="UP000308886"/>
    </source>
</evidence>